<keyword evidence="3" id="KW-0443">Lipid metabolism</keyword>
<evidence type="ECO:0000256" key="1">
    <source>
        <dbReference type="ARBA" id="ARBA00022801"/>
    </source>
</evidence>
<dbReference type="GO" id="GO:0019369">
    <property type="term" value="P:arachidonate metabolic process"/>
    <property type="evidence" value="ECO:0007669"/>
    <property type="project" value="TreeGrafter"/>
</dbReference>
<feature type="short sequence motif" description="DGA/G" evidence="4">
    <location>
        <begin position="56"/>
        <end position="58"/>
    </location>
</feature>
<dbReference type="Pfam" id="PF01734">
    <property type="entry name" value="Patatin"/>
    <property type="match status" value="1"/>
</dbReference>
<dbReference type="GO" id="GO:0047499">
    <property type="term" value="F:calcium-independent phospholipase A2 activity"/>
    <property type="evidence" value="ECO:0007669"/>
    <property type="project" value="TreeGrafter"/>
</dbReference>
<dbReference type="Gene3D" id="3.40.1090.10">
    <property type="entry name" value="Cytosolic phospholipase A2 catalytic domain"/>
    <property type="match status" value="1"/>
</dbReference>
<proteinExistence type="predicted"/>
<dbReference type="GO" id="GO:0016020">
    <property type="term" value="C:membrane"/>
    <property type="evidence" value="ECO:0007669"/>
    <property type="project" value="TreeGrafter"/>
</dbReference>
<comment type="caution">
    <text evidence="4">Lacks conserved residue(s) required for the propagation of feature annotation.</text>
</comment>
<dbReference type="EMBL" id="VYYT01000765">
    <property type="protein sequence ID" value="KAK2729783.1"/>
    <property type="molecule type" value="Genomic_DNA"/>
</dbReference>
<protein>
    <recommendedName>
        <fullName evidence="5">PNPLA domain-containing protein</fullName>
    </recommendedName>
</protein>
<evidence type="ECO:0000259" key="5">
    <source>
        <dbReference type="PROSITE" id="PS51635"/>
    </source>
</evidence>
<dbReference type="AlphaFoldDB" id="A0AAE0CZI2"/>
<dbReference type="GO" id="GO:0016042">
    <property type="term" value="P:lipid catabolic process"/>
    <property type="evidence" value="ECO:0007669"/>
    <property type="project" value="UniProtKB-KW"/>
</dbReference>
<dbReference type="SUPFAM" id="SSF52151">
    <property type="entry name" value="FabD/lysophospholipase-like"/>
    <property type="match status" value="1"/>
</dbReference>
<gene>
    <name evidence="6" type="ORF">CKAH01_10085</name>
</gene>
<dbReference type="PROSITE" id="PS51635">
    <property type="entry name" value="PNPLA"/>
    <property type="match status" value="1"/>
</dbReference>
<dbReference type="InterPro" id="IPR002641">
    <property type="entry name" value="PNPLA_dom"/>
</dbReference>
<organism evidence="6 7">
    <name type="scientific">Colletotrichum kahawae</name>
    <name type="common">Coffee berry disease fungus</name>
    <dbReference type="NCBI Taxonomy" id="34407"/>
    <lineage>
        <taxon>Eukaryota</taxon>
        <taxon>Fungi</taxon>
        <taxon>Dikarya</taxon>
        <taxon>Ascomycota</taxon>
        <taxon>Pezizomycotina</taxon>
        <taxon>Sordariomycetes</taxon>
        <taxon>Hypocreomycetidae</taxon>
        <taxon>Glomerellales</taxon>
        <taxon>Glomerellaceae</taxon>
        <taxon>Colletotrichum</taxon>
        <taxon>Colletotrichum gloeosporioides species complex</taxon>
    </lineage>
</organism>
<dbReference type="InterPro" id="IPR016035">
    <property type="entry name" value="Acyl_Trfase/lysoPLipase"/>
</dbReference>
<keyword evidence="1" id="KW-0378">Hydrolase</keyword>
<evidence type="ECO:0000313" key="7">
    <source>
        <dbReference type="Proteomes" id="UP001281614"/>
    </source>
</evidence>
<feature type="non-terminal residue" evidence="6">
    <location>
        <position position="209"/>
    </location>
</feature>
<sequence>VAVIAVSKTTRDDYLFRTYGTRASTESCPIVDACLATSAATTFFPSIEINGIEYVDGAFRKNNPSGAALAELESTEWISPMRDAVAEVGCLISVGTGRGTFDREASSALSKIIPKGLISLKDAAKICIKIATDCHEAHLDIEKRFRRAGLDDSYHRFDVEIGLESIMLNESDTKALQHITSVTKGYLKSRQHEMERCARLISPRGSESV</sequence>
<dbReference type="GO" id="GO:0046486">
    <property type="term" value="P:glycerolipid metabolic process"/>
    <property type="evidence" value="ECO:0007669"/>
    <property type="project" value="UniProtKB-ARBA"/>
</dbReference>
<reference evidence="6" key="1">
    <citation type="submission" date="2023-02" db="EMBL/GenBank/DDBJ databases">
        <title>Colletotrichum kahawae CIFC_Que2 genome sequencing and assembly.</title>
        <authorList>
            <person name="Baroncelli R."/>
        </authorList>
    </citation>
    <scope>NUCLEOTIDE SEQUENCE</scope>
    <source>
        <strain evidence="6">CIFC_Que2</strain>
    </source>
</reference>
<keyword evidence="7" id="KW-1185">Reference proteome</keyword>
<name>A0AAE0CZI2_COLKA</name>
<evidence type="ECO:0000313" key="6">
    <source>
        <dbReference type="EMBL" id="KAK2729783.1"/>
    </source>
</evidence>
<dbReference type="Proteomes" id="UP001281614">
    <property type="component" value="Unassembled WGS sequence"/>
</dbReference>
<evidence type="ECO:0000256" key="4">
    <source>
        <dbReference type="PROSITE-ProRule" id="PRU01161"/>
    </source>
</evidence>
<evidence type="ECO:0000256" key="3">
    <source>
        <dbReference type="ARBA" id="ARBA00023098"/>
    </source>
</evidence>
<feature type="domain" description="PNPLA" evidence="5">
    <location>
        <begin position="1"/>
        <end position="69"/>
    </location>
</feature>
<dbReference type="PANTHER" id="PTHR24185:SF1">
    <property type="entry name" value="CALCIUM-INDEPENDENT PHOSPHOLIPASE A2-GAMMA"/>
    <property type="match status" value="1"/>
</dbReference>
<accession>A0AAE0CZI2</accession>
<comment type="caution">
    <text evidence="6">The sequence shown here is derived from an EMBL/GenBank/DDBJ whole genome shotgun (WGS) entry which is preliminary data.</text>
</comment>
<evidence type="ECO:0000256" key="2">
    <source>
        <dbReference type="ARBA" id="ARBA00022963"/>
    </source>
</evidence>
<keyword evidence="2" id="KW-0442">Lipid degradation</keyword>
<dbReference type="PANTHER" id="PTHR24185">
    <property type="entry name" value="CALCIUM-INDEPENDENT PHOSPHOLIPASE A2-GAMMA"/>
    <property type="match status" value="1"/>
</dbReference>